<evidence type="ECO:0000256" key="3">
    <source>
        <dbReference type="PROSITE-ProRule" id="PRU00023"/>
    </source>
</evidence>
<keyword evidence="4" id="KW-0472">Membrane</keyword>
<dbReference type="Gene3D" id="1.25.40.20">
    <property type="entry name" value="Ankyrin repeat-containing domain"/>
    <property type="match status" value="1"/>
</dbReference>
<keyword evidence="6" id="KW-1185">Reference proteome</keyword>
<feature type="repeat" description="ANK" evidence="3">
    <location>
        <begin position="1064"/>
        <end position="1096"/>
    </location>
</feature>
<comment type="caution">
    <text evidence="5">The sequence shown here is derived from an EMBL/GenBank/DDBJ whole genome shotgun (WGS) entry which is preliminary data.</text>
</comment>
<dbReference type="PANTHER" id="PTHR24189:SF50">
    <property type="entry name" value="ANKYRIN REPEAT AND SOCS BOX PROTEIN 2"/>
    <property type="match status" value="1"/>
</dbReference>
<dbReference type="OMA" id="NRTAISY"/>
<feature type="transmembrane region" description="Helical" evidence="4">
    <location>
        <begin position="243"/>
        <end position="263"/>
    </location>
</feature>
<dbReference type="GeneID" id="25792548"/>
<feature type="transmembrane region" description="Helical" evidence="4">
    <location>
        <begin position="52"/>
        <end position="74"/>
    </location>
</feature>
<dbReference type="SMART" id="SM00248">
    <property type="entry name" value="ANK"/>
    <property type="match status" value="5"/>
</dbReference>
<keyword evidence="1" id="KW-0677">Repeat</keyword>
<feature type="repeat" description="ANK" evidence="3">
    <location>
        <begin position="1031"/>
        <end position="1063"/>
    </location>
</feature>
<dbReference type="InParanoid" id="G9MN29"/>
<keyword evidence="2 3" id="KW-0040">ANK repeat</keyword>
<feature type="non-terminal residue" evidence="5">
    <location>
        <position position="1"/>
    </location>
</feature>
<dbReference type="VEuPathDB" id="FungiDB:TRIVIDRAFT_261"/>
<dbReference type="InterPro" id="IPR050745">
    <property type="entry name" value="Multifunctional_regulatory"/>
</dbReference>
<feature type="transmembrane region" description="Helical" evidence="4">
    <location>
        <begin position="196"/>
        <end position="223"/>
    </location>
</feature>
<keyword evidence="4" id="KW-1133">Transmembrane helix</keyword>
<feature type="transmembrane region" description="Helical" evidence="4">
    <location>
        <begin position="329"/>
        <end position="348"/>
    </location>
</feature>
<evidence type="ECO:0000256" key="1">
    <source>
        <dbReference type="ARBA" id="ARBA00022737"/>
    </source>
</evidence>
<dbReference type="HOGENOM" id="CLU_001887_0_0_1"/>
<dbReference type="STRING" id="413071.G9MN29"/>
<dbReference type="eggNOG" id="KOG4177">
    <property type="taxonomic scope" value="Eukaryota"/>
</dbReference>
<dbReference type="AlphaFoldDB" id="G9MN29"/>
<organism evidence="5 6">
    <name type="scientific">Hypocrea virens (strain Gv29-8 / FGSC 10586)</name>
    <name type="common">Gliocladium virens</name>
    <name type="synonym">Trichoderma virens</name>
    <dbReference type="NCBI Taxonomy" id="413071"/>
    <lineage>
        <taxon>Eukaryota</taxon>
        <taxon>Fungi</taxon>
        <taxon>Dikarya</taxon>
        <taxon>Ascomycota</taxon>
        <taxon>Pezizomycotina</taxon>
        <taxon>Sordariomycetes</taxon>
        <taxon>Hypocreomycetidae</taxon>
        <taxon>Hypocreales</taxon>
        <taxon>Hypocreaceae</taxon>
        <taxon>Trichoderma</taxon>
    </lineage>
</organism>
<dbReference type="Pfam" id="PF12796">
    <property type="entry name" value="Ank_2"/>
    <property type="match status" value="1"/>
</dbReference>
<proteinExistence type="predicted"/>
<dbReference type="PROSITE" id="PS50297">
    <property type="entry name" value="ANK_REP_REGION"/>
    <property type="match status" value="2"/>
</dbReference>
<sequence length="1100" mass="123594">LLIYATFIAVVKADGLSDISNNLASDLGPLLALFGDEITRQYLSESIGFLDYFIFAMAPIGIIATITAAIRICGSSALRAFIGRAQEGDGTTEAELCTSTSADVCELFNKSGIARVLGRPDIVELIYTPDDPKDERFHIFTKYLDRPVRHYWEKNQFSGSGHALFSKIFFSSDESTEFAPKPNLSLNVGVRRRPDWIFYVVAIVGFILQAGILVFAGTAVLLLGWNIHESDGEVITQNYAPGIFIVGTIVLCSGVWGCATLIGQTTTEMYYQRKSKSSPDVLYWIQPGPQVIGDQFFYPFAYSDANKVEQRNRIWMSSTQSSNRKKSEVLAFIAVLLVLFGYVGQFIGLRGLNAWISIAQLAITLFMSILRSILRMDRLDKNDNCLDGRRDLVAGHELDWLAFNIAGLEFQQRQERLKSNQLPKEDKSQEYQEKLQQLLKNRIRLANLTGHLDNSEEAKRITHWKDESIRVRTKARSLKAALCGAAAALLRDQTSKDEVHLRLVSGLSYGDTNDKNSVVTIEMEPPKGLNQINWTLDSSKLEAVLGLWLWSIVSKDYESYKRLKDSSDSTNPRSEKPTAKIFRVVSACTEEQGWDDSVDADMSIWLGSRDLNITQQTLDLNAGLNHVYSLADTWTEMPDTPEIWEYDLTPEVSKKPVQRICGWNLIYDAFRGNNSGTRSHDTTIIQGRVKVKGFPVKDTGNSLLEICAQELFVAFMLSMKNQGFREFSELSVNELAGNVRLENPLVSALTECFTGHSLGTYSDAISCLIPILRSDVTSNREQLLSALAQAATKYRRDGRWEGAEIILRWGCHYYCLLSQRSADKASLFTELLRELGELYRWSLAQGQNSDRQDFGKNGIQWMRENFGNAPNESIQAAIVLDYEEVVKEITGKDLQDLSMLKYTSAVASRKRGQSLVLLCLMTSRRDINSSEFSHVLPFAARNGWHEVVSALLEMKANPNSQDSDGRTAASHCAELGRQELLQRLIAKGADLDLADKRDMTPLDYTAKNGRKDVLKLLMKIDSLDLNRKMYNGRSALWLAIDQHHVKVMKELLDNGANVNEKDDHGFWPLQMAVKRGHEDAVELLLSQRSIIAWRNAARDS</sequence>
<evidence type="ECO:0000313" key="5">
    <source>
        <dbReference type="EMBL" id="EHK23321.1"/>
    </source>
</evidence>
<accession>G9MN29</accession>
<protein>
    <submittedName>
        <fullName evidence="5">Ankyrin repeat protein</fullName>
    </submittedName>
</protein>
<evidence type="ECO:0000313" key="6">
    <source>
        <dbReference type="Proteomes" id="UP000007115"/>
    </source>
</evidence>
<dbReference type="OrthoDB" id="7464126at2759"/>
<dbReference type="PROSITE" id="PS50088">
    <property type="entry name" value="ANK_REPEAT"/>
    <property type="match status" value="3"/>
</dbReference>
<dbReference type="SUPFAM" id="SSF48403">
    <property type="entry name" value="Ankyrin repeat"/>
    <property type="match status" value="1"/>
</dbReference>
<dbReference type="RefSeq" id="XP_013957403.1">
    <property type="nucleotide sequence ID" value="XM_014101928.1"/>
</dbReference>
<evidence type="ECO:0000256" key="2">
    <source>
        <dbReference type="ARBA" id="ARBA00023043"/>
    </source>
</evidence>
<feature type="non-terminal residue" evidence="5">
    <location>
        <position position="1100"/>
    </location>
</feature>
<keyword evidence="4" id="KW-0812">Transmembrane</keyword>
<dbReference type="EMBL" id="ABDF02000005">
    <property type="protein sequence ID" value="EHK23321.1"/>
    <property type="molecule type" value="Genomic_DNA"/>
</dbReference>
<gene>
    <name evidence="5" type="ORF">TRIVIDRAFT_261</name>
</gene>
<name>G9MN29_HYPVG</name>
<dbReference type="PANTHER" id="PTHR24189">
    <property type="entry name" value="MYOTROPHIN"/>
    <property type="match status" value="1"/>
</dbReference>
<dbReference type="InterPro" id="IPR036770">
    <property type="entry name" value="Ankyrin_rpt-contain_sf"/>
</dbReference>
<dbReference type="InterPro" id="IPR002110">
    <property type="entry name" value="Ankyrin_rpt"/>
</dbReference>
<reference evidence="5 6" key="1">
    <citation type="journal article" date="2011" name="Genome Biol.">
        <title>Comparative genome sequence analysis underscores mycoparasitism as the ancestral life style of Trichoderma.</title>
        <authorList>
            <person name="Kubicek C.P."/>
            <person name="Herrera-Estrella A."/>
            <person name="Seidl-Seiboth V."/>
            <person name="Martinez D.A."/>
            <person name="Druzhinina I.S."/>
            <person name="Thon M."/>
            <person name="Zeilinger S."/>
            <person name="Casas-Flores S."/>
            <person name="Horwitz B.A."/>
            <person name="Mukherjee P.K."/>
            <person name="Mukherjee M."/>
            <person name="Kredics L."/>
            <person name="Alcaraz L.D."/>
            <person name="Aerts A."/>
            <person name="Antal Z."/>
            <person name="Atanasova L."/>
            <person name="Cervantes-Badillo M.G."/>
            <person name="Challacombe J."/>
            <person name="Chertkov O."/>
            <person name="McCluskey K."/>
            <person name="Coulpier F."/>
            <person name="Deshpande N."/>
            <person name="von Doehren H."/>
            <person name="Ebbole D.J."/>
            <person name="Esquivel-Naranjo E.U."/>
            <person name="Fekete E."/>
            <person name="Flipphi M."/>
            <person name="Glaser F."/>
            <person name="Gomez-Rodriguez E.Y."/>
            <person name="Gruber S."/>
            <person name="Han C."/>
            <person name="Henrissat B."/>
            <person name="Hermosa R."/>
            <person name="Hernandez-Onate M."/>
            <person name="Karaffa L."/>
            <person name="Kosti I."/>
            <person name="Le Crom S."/>
            <person name="Lindquist E."/>
            <person name="Lucas S."/>
            <person name="Luebeck M."/>
            <person name="Luebeck P.S."/>
            <person name="Margeot A."/>
            <person name="Metz B."/>
            <person name="Misra M."/>
            <person name="Nevalainen H."/>
            <person name="Omann M."/>
            <person name="Packer N."/>
            <person name="Perrone G."/>
            <person name="Uresti-Rivera E.E."/>
            <person name="Salamov A."/>
            <person name="Schmoll M."/>
            <person name="Seiboth B."/>
            <person name="Shapiro H."/>
            <person name="Sukno S."/>
            <person name="Tamayo-Ramos J.A."/>
            <person name="Tisch D."/>
            <person name="Wiest A."/>
            <person name="Wilkinson H.H."/>
            <person name="Zhang M."/>
            <person name="Coutinho P.M."/>
            <person name="Kenerley C.M."/>
            <person name="Monte E."/>
            <person name="Baker S.E."/>
            <person name="Grigoriev I.V."/>
        </authorList>
    </citation>
    <scope>NUCLEOTIDE SEQUENCE [LARGE SCALE GENOMIC DNA]</scope>
    <source>
        <strain evidence="6">Gv29-8 / FGSC 10586</strain>
    </source>
</reference>
<dbReference type="Proteomes" id="UP000007115">
    <property type="component" value="Unassembled WGS sequence"/>
</dbReference>
<evidence type="ECO:0000256" key="4">
    <source>
        <dbReference type="SAM" id="Phobius"/>
    </source>
</evidence>
<feature type="repeat" description="ANK" evidence="3">
    <location>
        <begin position="964"/>
        <end position="996"/>
    </location>
</feature>